<dbReference type="Gene3D" id="3.40.50.1360">
    <property type="match status" value="1"/>
</dbReference>
<evidence type="ECO:0000313" key="9">
    <source>
        <dbReference type="EMBL" id="KIP99742.1"/>
    </source>
</evidence>
<dbReference type="Pfam" id="PF01182">
    <property type="entry name" value="Glucosamine_iso"/>
    <property type="match status" value="1"/>
</dbReference>
<evidence type="ECO:0000256" key="1">
    <source>
        <dbReference type="ARBA" id="ARBA00000832"/>
    </source>
</evidence>
<dbReference type="InterPro" id="IPR006148">
    <property type="entry name" value="Glc/Gal-6P_isomerase"/>
</dbReference>
<comment type="similarity">
    <text evidence="4 7">Belongs to the glucosamine/galactosamine-6-phosphate isomerase family. 6-phosphogluconolactonase subfamily.</text>
</comment>
<comment type="caution">
    <text evidence="9">The sequence shown here is derived from an EMBL/GenBank/DDBJ whole genome shotgun (WGS) entry which is preliminary data.</text>
</comment>
<dbReference type="OrthoDB" id="9810967at2"/>
<comment type="catalytic activity">
    <reaction evidence="1 7">
        <text>6-phospho-D-glucono-1,5-lactone + H2O = 6-phospho-D-gluconate + H(+)</text>
        <dbReference type="Rhea" id="RHEA:12556"/>
        <dbReference type="ChEBI" id="CHEBI:15377"/>
        <dbReference type="ChEBI" id="CHEBI:15378"/>
        <dbReference type="ChEBI" id="CHEBI:57955"/>
        <dbReference type="ChEBI" id="CHEBI:58759"/>
        <dbReference type="EC" id="3.1.1.31"/>
    </reaction>
</comment>
<proteinExistence type="inferred from homology"/>
<dbReference type="Proteomes" id="UP000035017">
    <property type="component" value="Unassembled WGS sequence"/>
</dbReference>
<dbReference type="PANTHER" id="PTHR11054:SF0">
    <property type="entry name" value="6-PHOSPHOGLUCONOLACTONASE"/>
    <property type="match status" value="1"/>
</dbReference>
<dbReference type="GO" id="GO:0017057">
    <property type="term" value="F:6-phosphogluconolactonase activity"/>
    <property type="evidence" value="ECO:0007669"/>
    <property type="project" value="UniProtKB-UniRule"/>
</dbReference>
<feature type="domain" description="Glucosamine/galactosamine-6-phosphate isomerase" evidence="8">
    <location>
        <begin position="12"/>
        <end position="222"/>
    </location>
</feature>
<protein>
    <recommendedName>
        <fullName evidence="6 7">6-phosphogluconolactonase</fullName>
        <shortName evidence="7">6PGL</shortName>
        <ecNumber evidence="5 7">3.1.1.31</ecNumber>
    </recommendedName>
</protein>
<evidence type="ECO:0000256" key="4">
    <source>
        <dbReference type="ARBA" id="ARBA00010662"/>
    </source>
</evidence>
<evidence type="ECO:0000256" key="2">
    <source>
        <dbReference type="ARBA" id="ARBA00002681"/>
    </source>
</evidence>
<dbReference type="NCBIfam" id="TIGR01198">
    <property type="entry name" value="pgl"/>
    <property type="match status" value="1"/>
</dbReference>
<evidence type="ECO:0000256" key="7">
    <source>
        <dbReference type="RuleBase" id="RU365095"/>
    </source>
</evidence>
<evidence type="ECO:0000256" key="6">
    <source>
        <dbReference type="ARBA" id="ARBA00020337"/>
    </source>
</evidence>
<dbReference type="EMBL" id="JXQV01000025">
    <property type="protein sequence ID" value="KIP99742.1"/>
    <property type="molecule type" value="Genomic_DNA"/>
</dbReference>
<evidence type="ECO:0000313" key="10">
    <source>
        <dbReference type="Proteomes" id="UP000035017"/>
    </source>
</evidence>
<evidence type="ECO:0000256" key="3">
    <source>
        <dbReference type="ARBA" id="ARBA00004961"/>
    </source>
</evidence>
<sequence>MIGQEHIFANGRELAQTLAKDVAERLERGLSERGTASIALSGGSTPKLFFQELSKHELDWKNISVTLVDERFVPPESDRSNHKLVADHLLQNAATYAYFVPLYQFFATPEDAATLATVKTEAICDPFDVVILGMGTDGHTASFFPGGDNLEEALDLDEERSVLPMSAETAGEERLTFNLSALHDARFLVLHIEGAAKKETLDKAKSDLDEEDMPVRAVLNRAESPVQIYWAP</sequence>
<organism evidence="9 10">
    <name type="scientific">Agrobacterium tumefaciens</name>
    <dbReference type="NCBI Taxonomy" id="358"/>
    <lineage>
        <taxon>Bacteria</taxon>
        <taxon>Pseudomonadati</taxon>
        <taxon>Pseudomonadota</taxon>
        <taxon>Alphaproteobacteria</taxon>
        <taxon>Hyphomicrobiales</taxon>
        <taxon>Rhizobiaceae</taxon>
        <taxon>Rhizobium/Agrobacterium group</taxon>
        <taxon>Agrobacterium</taxon>
        <taxon>Agrobacterium tumefaciens complex</taxon>
    </lineage>
</organism>
<reference evidence="9 10" key="1">
    <citation type="submission" date="2014-12" db="EMBL/GenBank/DDBJ databases">
        <title>16Stimator: statistical estimation of ribosomal gene copy numbers from draft genome assemblies.</title>
        <authorList>
            <person name="Perisin M.A."/>
            <person name="Vetter M."/>
            <person name="Gilbert J.A."/>
            <person name="Bergelson J."/>
        </authorList>
    </citation>
    <scope>NUCLEOTIDE SEQUENCE [LARGE SCALE GENOMIC DNA]</scope>
    <source>
        <strain evidence="9 10">MEJ076</strain>
    </source>
</reference>
<dbReference type="EC" id="3.1.1.31" evidence="5 7"/>
<dbReference type="UniPathway" id="UPA00115">
    <property type="reaction ID" value="UER00409"/>
</dbReference>
<dbReference type="GO" id="GO:0005975">
    <property type="term" value="P:carbohydrate metabolic process"/>
    <property type="evidence" value="ECO:0007669"/>
    <property type="project" value="UniProtKB-UniRule"/>
</dbReference>
<evidence type="ECO:0000256" key="5">
    <source>
        <dbReference type="ARBA" id="ARBA00013198"/>
    </source>
</evidence>
<keyword evidence="7" id="KW-0378">Hydrolase</keyword>
<name>A0A0D0KK10_AGRTU</name>
<gene>
    <name evidence="7" type="primary">pgl</name>
    <name evidence="9" type="ORF">RU07_18165</name>
</gene>
<dbReference type="GO" id="GO:0006098">
    <property type="term" value="P:pentose-phosphate shunt"/>
    <property type="evidence" value="ECO:0007669"/>
    <property type="project" value="UniProtKB-UniPathway"/>
</dbReference>
<evidence type="ECO:0000259" key="8">
    <source>
        <dbReference type="Pfam" id="PF01182"/>
    </source>
</evidence>
<dbReference type="AlphaFoldDB" id="A0A0D0KK10"/>
<dbReference type="InterPro" id="IPR039104">
    <property type="entry name" value="6PGL"/>
</dbReference>
<dbReference type="CDD" id="cd01400">
    <property type="entry name" value="6PGL"/>
    <property type="match status" value="1"/>
</dbReference>
<accession>A0A0D0KK10</accession>
<dbReference type="SUPFAM" id="SSF100950">
    <property type="entry name" value="NagB/RpiA/CoA transferase-like"/>
    <property type="match status" value="1"/>
</dbReference>
<dbReference type="PANTHER" id="PTHR11054">
    <property type="entry name" value="6-PHOSPHOGLUCONOLACTONASE"/>
    <property type="match status" value="1"/>
</dbReference>
<comment type="function">
    <text evidence="2 7">Hydrolysis of 6-phosphogluconolactone to 6-phosphogluconate.</text>
</comment>
<dbReference type="InterPro" id="IPR005900">
    <property type="entry name" value="6-phosphogluconolactonase_DevB"/>
</dbReference>
<comment type="pathway">
    <text evidence="3 7">Carbohydrate degradation; pentose phosphate pathway; D-ribulose 5-phosphate from D-glucose 6-phosphate (oxidative stage): step 2/3.</text>
</comment>
<dbReference type="InterPro" id="IPR037171">
    <property type="entry name" value="NagB/RpiA_transferase-like"/>
</dbReference>